<evidence type="ECO:0000313" key="1">
    <source>
        <dbReference type="EMBL" id="GAJ06320.1"/>
    </source>
</evidence>
<accession>X1VGN0</accession>
<gene>
    <name evidence="1" type="ORF">S12H4_52234</name>
</gene>
<reference evidence="1" key="1">
    <citation type="journal article" date="2014" name="Front. Microbiol.">
        <title>High frequency of phylogenetically diverse reductive dehalogenase-homologous genes in deep subseafloor sedimentary metagenomes.</title>
        <authorList>
            <person name="Kawai M."/>
            <person name="Futagami T."/>
            <person name="Toyoda A."/>
            <person name="Takaki Y."/>
            <person name="Nishi S."/>
            <person name="Hori S."/>
            <person name="Arai W."/>
            <person name="Tsubouchi T."/>
            <person name="Morono Y."/>
            <person name="Uchiyama I."/>
            <person name="Ito T."/>
            <person name="Fujiyama A."/>
            <person name="Inagaki F."/>
            <person name="Takami H."/>
        </authorList>
    </citation>
    <scope>NUCLEOTIDE SEQUENCE</scope>
    <source>
        <strain evidence="1">Expedition CK06-06</strain>
    </source>
</reference>
<name>X1VGN0_9ZZZZ</name>
<dbReference type="AlphaFoldDB" id="X1VGN0"/>
<proteinExistence type="predicted"/>
<dbReference type="EMBL" id="BARW01033117">
    <property type="protein sequence ID" value="GAJ06320.1"/>
    <property type="molecule type" value="Genomic_DNA"/>
</dbReference>
<sequence>DKVRIKKAIGKYEGIPKEYLTDFRLNDIIN</sequence>
<feature type="non-terminal residue" evidence="1">
    <location>
        <position position="1"/>
    </location>
</feature>
<protein>
    <submittedName>
        <fullName evidence="1">Uncharacterized protein</fullName>
    </submittedName>
</protein>
<organism evidence="1">
    <name type="scientific">marine sediment metagenome</name>
    <dbReference type="NCBI Taxonomy" id="412755"/>
    <lineage>
        <taxon>unclassified sequences</taxon>
        <taxon>metagenomes</taxon>
        <taxon>ecological metagenomes</taxon>
    </lineage>
</organism>
<comment type="caution">
    <text evidence="1">The sequence shown here is derived from an EMBL/GenBank/DDBJ whole genome shotgun (WGS) entry which is preliminary data.</text>
</comment>